<comment type="caution">
    <text evidence="7">The sequence shown here is derived from an EMBL/GenBank/DDBJ whole genome shotgun (WGS) entry which is preliminary data.</text>
</comment>
<sequence length="215" mass="24365">MDIFFDWLDGQIHAIHSVMFFVGFTSNATLLLAAILETSPALKTYSVMIKVGAMNDLVEICCSFFVMQRLIILPGNLIYLSLGPCSLISSRACFVVYCLRLCTLIYSLYVMAASFTYRGDEIAGHTGLTAQVVFTILFMMTTPIPTYAIILVTRHKVRTRLCPRFTTHTRRQKKHKKKALTIHAMLPPVYCFGIAMYGVIFFELYHHVALEKAIF</sequence>
<dbReference type="EMBL" id="BTSY01000002">
    <property type="protein sequence ID" value="GMT13032.1"/>
    <property type="molecule type" value="Genomic_DNA"/>
</dbReference>
<dbReference type="InterPro" id="IPR050920">
    <property type="entry name" value="Nematode_rcpt-like_delta"/>
</dbReference>
<keyword evidence="5 6" id="KW-0472">Membrane</keyword>
<evidence type="ECO:0000256" key="3">
    <source>
        <dbReference type="ARBA" id="ARBA00022692"/>
    </source>
</evidence>
<keyword evidence="4 6" id="KW-1133">Transmembrane helix</keyword>
<reference evidence="7" key="1">
    <citation type="submission" date="2023-10" db="EMBL/GenBank/DDBJ databases">
        <title>Genome assembly of Pristionchus species.</title>
        <authorList>
            <person name="Yoshida K."/>
            <person name="Sommer R.J."/>
        </authorList>
    </citation>
    <scope>NUCLEOTIDE SEQUENCE</scope>
    <source>
        <strain evidence="7">RS5133</strain>
    </source>
</reference>
<feature type="non-terminal residue" evidence="7">
    <location>
        <position position="215"/>
    </location>
</feature>
<feature type="transmembrane region" description="Helical" evidence="6">
    <location>
        <begin position="132"/>
        <end position="152"/>
    </location>
</feature>
<evidence type="ECO:0008006" key="9">
    <source>
        <dbReference type="Google" id="ProtNLM"/>
    </source>
</evidence>
<feature type="transmembrane region" description="Helical" evidence="6">
    <location>
        <begin position="12"/>
        <end position="36"/>
    </location>
</feature>
<evidence type="ECO:0000313" key="8">
    <source>
        <dbReference type="Proteomes" id="UP001432322"/>
    </source>
</evidence>
<dbReference type="PANTHER" id="PTHR22945">
    <property type="entry name" value="SERPENTINE RECEPTOR, CLASS D DELTA"/>
    <property type="match status" value="1"/>
</dbReference>
<dbReference type="PANTHER" id="PTHR22945:SF40">
    <property type="entry name" value="SERPENTINE RECEPTOR, CLASS D (DELTA)-RELATED"/>
    <property type="match status" value="1"/>
</dbReference>
<organism evidence="7 8">
    <name type="scientific">Pristionchus fissidentatus</name>
    <dbReference type="NCBI Taxonomy" id="1538716"/>
    <lineage>
        <taxon>Eukaryota</taxon>
        <taxon>Metazoa</taxon>
        <taxon>Ecdysozoa</taxon>
        <taxon>Nematoda</taxon>
        <taxon>Chromadorea</taxon>
        <taxon>Rhabditida</taxon>
        <taxon>Rhabditina</taxon>
        <taxon>Diplogasteromorpha</taxon>
        <taxon>Diplogasteroidea</taxon>
        <taxon>Neodiplogasteridae</taxon>
        <taxon>Pristionchus</taxon>
    </lineage>
</organism>
<accession>A0AAV5V405</accession>
<dbReference type="Proteomes" id="UP001432322">
    <property type="component" value="Unassembled WGS sequence"/>
</dbReference>
<evidence type="ECO:0000313" key="7">
    <source>
        <dbReference type="EMBL" id="GMT13032.1"/>
    </source>
</evidence>
<gene>
    <name evidence="7" type="ORF">PFISCL1PPCAC_4329</name>
</gene>
<feature type="transmembrane region" description="Helical" evidence="6">
    <location>
        <begin position="56"/>
        <end position="80"/>
    </location>
</feature>
<dbReference type="GO" id="GO:0016020">
    <property type="term" value="C:membrane"/>
    <property type="evidence" value="ECO:0007669"/>
    <property type="project" value="UniProtKB-SubCell"/>
</dbReference>
<evidence type="ECO:0000256" key="5">
    <source>
        <dbReference type="ARBA" id="ARBA00023136"/>
    </source>
</evidence>
<protein>
    <recommendedName>
        <fullName evidence="9">G protein-coupled receptor</fullName>
    </recommendedName>
</protein>
<feature type="transmembrane region" description="Helical" evidence="6">
    <location>
        <begin position="92"/>
        <end position="112"/>
    </location>
</feature>
<comment type="subcellular location">
    <subcellularLocation>
        <location evidence="1">Membrane</location>
        <topology evidence="1">Multi-pass membrane protein</topology>
    </subcellularLocation>
</comment>
<dbReference type="Pfam" id="PF10317">
    <property type="entry name" value="7TM_GPCR_Srd"/>
    <property type="match status" value="2"/>
</dbReference>
<keyword evidence="3 6" id="KW-0812">Transmembrane</keyword>
<dbReference type="AlphaFoldDB" id="A0AAV5V405"/>
<evidence type="ECO:0000256" key="4">
    <source>
        <dbReference type="ARBA" id="ARBA00022989"/>
    </source>
</evidence>
<dbReference type="InterPro" id="IPR019421">
    <property type="entry name" value="7TM_GPCR_serpentine_rcpt_Srd"/>
</dbReference>
<evidence type="ECO:0000256" key="1">
    <source>
        <dbReference type="ARBA" id="ARBA00004141"/>
    </source>
</evidence>
<name>A0AAV5V405_9BILA</name>
<evidence type="ECO:0000256" key="2">
    <source>
        <dbReference type="ARBA" id="ARBA00009166"/>
    </source>
</evidence>
<proteinExistence type="inferred from homology"/>
<keyword evidence="8" id="KW-1185">Reference proteome</keyword>
<feature type="transmembrane region" description="Helical" evidence="6">
    <location>
        <begin position="180"/>
        <end position="202"/>
    </location>
</feature>
<comment type="similarity">
    <text evidence="2">Belongs to the nematode receptor-like protein srd family.</text>
</comment>
<evidence type="ECO:0000256" key="6">
    <source>
        <dbReference type="SAM" id="Phobius"/>
    </source>
</evidence>